<evidence type="ECO:0008006" key="3">
    <source>
        <dbReference type="Google" id="ProtNLM"/>
    </source>
</evidence>
<evidence type="ECO:0000313" key="1">
    <source>
        <dbReference type="EMBL" id="GHO57446.1"/>
    </source>
</evidence>
<organism evidence="1 2">
    <name type="scientific">Ktedonobacter robiniae</name>
    <dbReference type="NCBI Taxonomy" id="2778365"/>
    <lineage>
        <taxon>Bacteria</taxon>
        <taxon>Bacillati</taxon>
        <taxon>Chloroflexota</taxon>
        <taxon>Ktedonobacteria</taxon>
        <taxon>Ktedonobacterales</taxon>
        <taxon>Ktedonobacteraceae</taxon>
        <taxon>Ktedonobacter</taxon>
    </lineage>
</organism>
<dbReference type="Proteomes" id="UP000654345">
    <property type="component" value="Unassembled WGS sequence"/>
</dbReference>
<accession>A0ABQ3UX78</accession>
<reference evidence="1 2" key="1">
    <citation type="journal article" date="2021" name="Int. J. Syst. Evol. Microbiol.">
        <title>Reticulibacter mediterranei gen. nov., sp. nov., within the new family Reticulibacteraceae fam. nov., and Ktedonospora formicarum gen. nov., sp. nov., Ktedonobacter robiniae sp. nov., Dictyobacter formicarum sp. nov. and Dictyobacter arantiisoli sp. nov., belonging to the class Ktedonobacteria.</title>
        <authorList>
            <person name="Yabe S."/>
            <person name="Zheng Y."/>
            <person name="Wang C.M."/>
            <person name="Sakai Y."/>
            <person name="Abe K."/>
            <person name="Yokota A."/>
            <person name="Donadio S."/>
            <person name="Cavaletti L."/>
            <person name="Monciardini P."/>
        </authorList>
    </citation>
    <scope>NUCLEOTIDE SEQUENCE [LARGE SCALE GENOMIC DNA]</scope>
    <source>
        <strain evidence="1 2">SOSP1-30</strain>
    </source>
</reference>
<dbReference type="EMBL" id="BNJG01000002">
    <property type="protein sequence ID" value="GHO57446.1"/>
    <property type="molecule type" value="Genomic_DNA"/>
</dbReference>
<protein>
    <recommendedName>
        <fullName evidence="3">Transposase</fullName>
    </recommendedName>
</protein>
<name>A0ABQ3UX78_9CHLR</name>
<keyword evidence="2" id="KW-1185">Reference proteome</keyword>
<gene>
    <name evidence="1" type="ORF">KSB_59210</name>
</gene>
<comment type="caution">
    <text evidence="1">The sequence shown here is derived from an EMBL/GenBank/DDBJ whole genome shotgun (WGS) entry which is preliminary data.</text>
</comment>
<sequence>MACEACQYNGDRDYCASVNIARLGVAYLAHMKHVGKAKSCSISDPRVKPVSYTGMGSALLLPPTGETPARTLRGKIWYYPGWVASAFLQSSQPKAVFLRLCG</sequence>
<evidence type="ECO:0000313" key="2">
    <source>
        <dbReference type="Proteomes" id="UP000654345"/>
    </source>
</evidence>
<proteinExistence type="predicted"/>